<sequence length="76" mass="8684">MKPSFWTEDTLIPFISSSPTNSLNRLTEFSLSIDASVNLIHLSTIIQNTCGLLEYLFLKWEIEQDSQNSCLLFQSI</sequence>
<protein>
    <submittedName>
        <fullName evidence="1">Uncharacterized protein</fullName>
    </submittedName>
</protein>
<dbReference type="VEuPathDB" id="FungiDB:FUN_013583"/>
<feature type="non-terminal residue" evidence="1">
    <location>
        <position position="76"/>
    </location>
</feature>
<evidence type="ECO:0000313" key="1">
    <source>
        <dbReference type="EMBL" id="PKK75793.1"/>
    </source>
</evidence>
<dbReference type="Proteomes" id="UP000233469">
    <property type="component" value="Unassembled WGS sequence"/>
</dbReference>
<reference evidence="1 2" key="1">
    <citation type="submission" date="2016-04" db="EMBL/GenBank/DDBJ databases">
        <title>Genome analyses suggest a sexual origin of heterokaryosis in a supposedly ancient asexual fungus.</title>
        <authorList>
            <person name="Ropars J."/>
            <person name="Sedzielewska K."/>
            <person name="Noel J."/>
            <person name="Charron P."/>
            <person name="Farinelli L."/>
            <person name="Marton T."/>
            <person name="Kruger M."/>
            <person name="Pelin A."/>
            <person name="Brachmann A."/>
            <person name="Corradi N."/>
        </authorList>
    </citation>
    <scope>NUCLEOTIDE SEQUENCE [LARGE SCALE GENOMIC DNA]</scope>
    <source>
        <strain evidence="1 2">C2</strain>
    </source>
</reference>
<evidence type="ECO:0000313" key="2">
    <source>
        <dbReference type="Proteomes" id="UP000233469"/>
    </source>
</evidence>
<accession>A0A2N1NPJ7</accession>
<reference evidence="1 2" key="2">
    <citation type="submission" date="2017-10" db="EMBL/GenBank/DDBJ databases">
        <title>Extensive intraspecific genome diversity in a model arbuscular mycorrhizal fungus.</title>
        <authorList>
            <person name="Chen E.C.H."/>
            <person name="Morin E."/>
            <person name="Baudet D."/>
            <person name="Noel J."/>
            <person name="Ndikumana S."/>
            <person name="Charron P."/>
            <person name="St-Onge C."/>
            <person name="Giorgi J."/>
            <person name="Grigoriev I.V."/>
            <person name="Roux C."/>
            <person name="Martin F.M."/>
            <person name="Corradi N."/>
        </authorList>
    </citation>
    <scope>NUCLEOTIDE SEQUENCE [LARGE SCALE GENOMIC DNA]</scope>
    <source>
        <strain evidence="1 2">C2</strain>
    </source>
</reference>
<name>A0A2N1NPJ7_9GLOM</name>
<proteinExistence type="predicted"/>
<dbReference type="VEuPathDB" id="FungiDB:RhiirFUN_019930"/>
<dbReference type="AlphaFoldDB" id="A0A2N1NPJ7"/>
<comment type="caution">
    <text evidence="1">The sequence shown here is derived from an EMBL/GenBank/DDBJ whole genome shotgun (WGS) entry which is preliminary data.</text>
</comment>
<dbReference type="EMBL" id="LLXL01000220">
    <property type="protein sequence ID" value="PKK75793.1"/>
    <property type="molecule type" value="Genomic_DNA"/>
</dbReference>
<organism evidence="1 2">
    <name type="scientific">Rhizophagus irregularis</name>
    <dbReference type="NCBI Taxonomy" id="588596"/>
    <lineage>
        <taxon>Eukaryota</taxon>
        <taxon>Fungi</taxon>
        <taxon>Fungi incertae sedis</taxon>
        <taxon>Mucoromycota</taxon>
        <taxon>Glomeromycotina</taxon>
        <taxon>Glomeromycetes</taxon>
        <taxon>Glomerales</taxon>
        <taxon>Glomeraceae</taxon>
        <taxon>Rhizophagus</taxon>
    </lineage>
</organism>
<gene>
    <name evidence="1" type="ORF">RhiirC2_735714</name>
</gene>